<dbReference type="PANTHER" id="PTHR46282">
    <property type="entry name" value="LEUCINE-RICH MELANOCYTE DIFFERENTIATION-ASSOCIATED PROTEIN"/>
    <property type="match status" value="1"/>
</dbReference>
<name>A0A9N9S4Q3_9DIPT</name>
<sequence length="251" mass="29506">MIYNYSENEKRLIYYEHDADEIPGEIINEFRDKDVTQIDFSSNLLASIDFISHFSDLNEIILDNNFLSDETMFPNKVFYKIQLLSLNNNKFEDLDKLVYNICYSFPNLRHLSLLGNPLCPALNENYNEDDYENYRLLIISRLPKLKFLDSKMITRHEWSIIHANTSKVDEVVSRVQKSNSMDRISLWKRIFKTQSAKEIESVDEVDHNIYKPLPTDGNAGFQEPRSSYSKCKHFYQGTESQGNRFIGNKML</sequence>
<dbReference type="Proteomes" id="UP001153620">
    <property type="component" value="Chromosome 3"/>
</dbReference>
<proteinExistence type="predicted"/>
<dbReference type="InterPro" id="IPR043313">
    <property type="entry name" value="LRMDA"/>
</dbReference>
<accession>A0A9N9S4Q3</accession>
<dbReference type="OrthoDB" id="272149at2759"/>
<dbReference type="AlphaFoldDB" id="A0A9N9S4Q3"/>
<dbReference type="InterPro" id="IPR032675">
    <property type="entry name" value="LRR_dom_sf"/>
</dbReference>
<evidence type="ECO:0000313" key="2">
    <source>
        <dbReference type="Proteomes" id="UP001153620"/>
    </source>
</evidence>
<reference evidence="1" key="2">
    <citation type="submission" date="2022-10" db="EMBL/GenBank/DDBJ databases">
        <authorList>
            <consortium name="ENA_rothamsted_submissions"/>
            <consortium name="culmorum"/>
            <person name="King R."/>
        </authorList>
    </citation>
    <scope>NUCLEOTIDE SEQUENCE</scope>
</reference>
<reference evidence="1" key="1">
    <citation type="submission" date="2022-01" db="EMBL/GenBank/DDBJ databases">
        <authorList>
            <person name="King R."/>
        </authorList>
    </citation>
    <scope>NUCLEOTIDE SEQUENCE</scope>
</reference>
<organism evidence="1 2">
    <name type="scientific">Chironomus riparius</name>
    <dbReference type="NCBI Taxonomy" id="315576"/>
    <lineage>
        <taxon>Eukaryota</taxon>
        <taxon>Metazoa</taxon>
        <taxon>Ecdysozoa</taxon>
        <taxon>Arthropoda</taxon>
        <taxon>Hexapoda</taxon>
        <taxon>Insecta</taxon>
        <taxon>Pterygota</taxon>
        <taxon>Neoptera</taxon>
        <taxon>Endopterygota</taxon>
        <taxon>Diptera</taxon>
        <taxon>Nematocera</taxon>
        <taxon>Chironomoidea</taxon>
        <taxon>Chironomidae</taxon>
        <taxon>Chironominae</taxon>
        <taxon>Chironomus</taxon>
    </lineage>
</organism>
<protein>
    <submittedName>
        <fullName evidence="1">Uncharacterized protein</fullName>
    </submittedName>
</protein>
<gene>
    <name evidence="1" type="ORF">CHIRRI_LOCUS11473</name>
</gene>
<keyword evidence="2" id="KW-1185">Reference proteome</keyword>
<dbReference type="Gene3D" id="3.80.10.10">
    <property type="entry name" value="Ribonuclease Inhibitor"/>
    <property type="match status" value="1"/>
</dbReference>
<dbReference type="PANTHER" id="PTHR46282:SF2">
    <property type="entry name" value="LEUCINE-RICH MELANOCYTE DIFFERENTIATION-ASSOCIATED PROTEIN"/>
    <property type="match status" value="1"/>
</dbReference>
<evidence type="ECO:0000313" key="1">
    <source>
        <dbReference type="EMBL" id="CAG9808635.1"/>
    </source>
</evidence>
<dbReference type="EMBL" id="OU895879">
    <property type="protein sequence ID" value="CAG9808635.1"/>
    <property type="molecule type" value="Genomic_DNA"/>
</dbReference>
<dbReference type="SUPFAM" id="SSF52058">
    <property type="entry name" value="L domain-like"/>
    <property type="match status" value="1"/>
</dbReference>